<comment type="caution">
    <text evidence="1">The sequence shown here is derived from an EMBL/GenBank/DDBJ whole genome shotgun (WGS) entry which is preliminary data.</text>
</comment>
<evidence type="ECO:0000313" key="1">
    <source>
        <dbReference type="EMBL" id="TPW78091.1"/>
    </source>
</evidence>
<evidence type="ECO:0000313" key="2">
    <source>
        <dbReference type="Proteomes" id="UP000316252"/>
    </source>
</evidence>
<name>A0A506XZ90_9MICO</name>
<dbReference type="AlphaFoldDB" id="A0A506XZ90"/>
<dbReference type="RefSeq" id="WP_141162615.1">
    <property type="nucleotide sequence ID" value="NZ_VHQG01000001.1"/>
</dbReference>
<sequence length="504" mass="54576">MVLLQEVREAVEATWSGALTSDEAMKDVIAGAKRQASRDRGLGDQKARELLVALLDQLLPVGKERSKSSAALQQILDRISTLIDRSRAGYFQRWIELVGAEGVAATEVEVIARLLVAHLTDEGLHRSHLHGWLSNLPEDAPLGEVLQEGRQMLLEPPRQFTFLVSVVSAHKDVRASMKELWREADDYLRAFEQSANPKKIATPRLGAGAIEWSCTARDPHGAMVELLAWQQRVVVRTQLGLGVAGNVTFGPHVIDVVSSKVRTPREDLRPLRIPTIQRNRLFSGGLKFSDQLDGAIELLASHTGAAKGASVASVWAAAEGLLGRPGGKGTDVADRLADIVACSFPRAEVTALARSWAGRGGDDLAARLTTASSDEQARMMADQLIRSGDPGFIKEADQAAVARYVQLSKSPAEVLARVRSYYSAAFRRLYYQRNFVMHAARFDSVSLSASARTAPALVAAALDRIINAQQGEVSMSPLQLAARAENELSLVGTAAARPLHALLD</sequence>
<accession>A0A506XZ90</accession>
<protein>
    <submittedName>
        <fullName evidence="1">Uncharacterized protein</fullName>
    </submittedName>
</protein>
<gene>
    <name evidence="1" type="ORF">FJ657_05550</name>
</gene>
<reference evidence="1 2" key="1">
    <citation type="submission" date="2019-06" db="EMBL/GenBank/DDBJ databases">
        <authorList>
            <person name="Li F."/>
        </authorList>
    </citation>
    <scope>NUCLEOTIDE SEQUENCE [LARGE SCALE GENOMIC DNA]</scope>
    <source>
        <strain evidence="1 2">10F1D-1</strain>
    </source>
</reference>
<dbReference type="EMBL" id="VHQG01000001">
    <property type="protein sequence ID" value="TPW78091.1"/>
    <property type="molecule type" value="Genomic_DNA"/>
</dbReference>
<organism evidence="1 2">
    <name type="scientific">Schumannella soli</name>
    <dbReference type="NCBI Taxonomy" id="2590779"/>
    <lineage>
        <taxon>Bacteria</taxon>
        <taxon>Bacillati</taxon>
        <taxon>Actinomycetota</taxon>
        <taxon>Actinomycetes</taxon>
        <taxon>Micrococcales</taxon>
        <taxon>Microbacteriaceae</taxon>
        <taxon>Schumannella</taxon>
    </lineage>
</organism>
<keyword evidence="2" id="KW-1185">Reference proteome</keyword>
<proteinExistence type="predicted"/>
<dbReference type="OrthoDB" id="5116314at2"/>
<dbReference type="Proteomes" id="UP000316252">
    <property type="component" value="Unassembled WGS sequence"/>
</dbReference>